<dbReference type="PROSITE" id="PS00092">
    <property type="entry name" value="N6_MTASE"/>
    <property type="match status" value="1"/>
</dbReference>
<dbReference type="PANTHER" id="PTHR13493">
    <property type="entry name" value="ZINC FINGER CCHC DOMAIN-CONTAINING"/>
    <property type="match status" value="1"/>
</dbReference>
<name>A0A1W0W964_HYPEX</name>
<organism evidence="6 7">
    <name type="scientific">Hypsibius exemplaris</name>
    <name type="common">Freshwater tardigrade</name>
    <dbReference type="NCBI Taxonomy" id="2072580"/>
    <lineage>
        <taxon>Eukaryota</taxon>
        <taxon>Metazoa</taxon>
        <taxon>Ecdysozoa</taxon>
        <taxon>Tardigrada</taxon>
        <taxon>Eutardigrada</taxon>
        <taxon>Parachela</taxon>
        <taxon>Hypsibioidea</taxon>
        <taxon>Hypsibiidae</taxon>
        <taxon>Hypsibius</taxon>
    </lineage>
</organism>
<keyword evidence="4" id="KW-0808">Transferase</keyword>
<dbReference type="InterPro" id="IPR002052">
    <property type="entry name" value="DNA_methylase_N6_adenine_CS"/>
</dbReference>
<proteinExistence type="predicted"/>
<evidence type="ECO:0000256" key="5">
    <source>
        <dbReference type="ARBA" id="ARBA00023242"/>
    </source>
</evidence>
<protein>
    <submittedName>
        <fullName evidence="6">Zinc finger CCHC domain-containing protein 4</fullName>
    </submittedName>
</protein>
<dbReference type="Pfam" id="PF10237">
    <property type="entry name" value="N6-adenineMlase"/>
    <property type="match status" value="1"/>
</dbReference>
<keyword evidence="7" id="KW-1185">Reference proteome</keyword>
<sequence length="426" mass="48896">MEEKKFGDLDVDLSALQENPQCPHGPTLLFRRRNKDGSVSTKDAYYACSAYRDSKECRFHLAFGAKREAVKMKQQQSGGSKKRKRDEMLEFHRPERWLDDAEVAYCARCSHILAEEEVSGHNHKEVQSVDPRFPTRFLLPLNENQSEAQYFFSKSTLDFFLGLVQSQKVKRIINIGCPRLHEEAISSSVIKAKSFLLDLDSRFAQFFPRKSFAQYNMFNNHFLTELGHADFKSFLGETAPEDVLIVMDPPFGGRVEVLGHNLRQLFVEIGGECRVAWIFPYFMEKHVIRELPSLVMDDYKVEYDNHRKFKQVATGAGRGSPVRIFTNIQPAASIPHPSKEGYWMCADCERYSSRENKHCLACGVCSSKDGKTWRHCQTCAKCVKPDWNHCKKCKRCHAKTCLAKAETTEDGASFKKRSWKFSGGKR</sequence>
<dbReference type="AlphaFoldDB" id="A0A1W0W964"/>
<dbReference type="InterPro" id="IPR041370">
    <property type="entry name" value="Mlase_EEF1AKMT1/ZCCHC4"/>
</dbReference>
<evidence type="ECO:0000256" key="2">
    <source>
        <dbReference type="ARBA" id="ARBA00022490"/>
    </source>
</evidence>
<dbReference type="Proteomes" id="UP000192578">
    <property type="component" value="Unassembled WGS sequence"/>
</dbReference>
<dbReference type="OrthoDB" id="431817at2759"/>
<evidence type="ECO:0000313" key="6">
    <source>
        <dbReference type="EMBL" id="OQV11747.1"/>
    </source>
</evidence>
<accession>A0A1W0W964</accession>
<gene>
    <name evidence="6" type="ORF">BV898_13944</name>
</gene>
<evidence type="ECO:0000256" key="3">
    <source>
        <dbReference type="ARBA" id="ARBA00022603"/>
    </source>
</evidence>
<dbReference type="EMBL" id="MTYJ01000162">
    <property type="protein sequence ID" value="OQV11747.1"/>
    <property type="molecule type" value="Genomic_DNA"/>
</dbReference>
<dbReference type="GO" id="GO:0005737">
    <property type="term" value="C:cytoplasm"/>
    <property type="evidence" value="ECO:0007669"/>
    <property type="project" value="UniProtKB-SubCell"/>
</dbReference>
<reference evidence="7" key="1">
    <citation type="submission" date="2017-01" db="EMBL/GenBank/DDBJ databases">
        <title>Comparative genomics of anhydrobiosis in the tardigrade Hypsibius dujardini.</title>
        <authorList>
            <person name="Yoshida Y."/>
            <person name="Koutsovoulos G."/>
            <person name="Laetsch D."/>
            <person name="Stevens L."/>
            <person name="Kumar S."/>
            <person name="Horikawa D."/>
            <person name="Ishino K."/>
            <person name="Komine S."/>
            <person name="Tomita M."/>
            <person name="Blaxter M."/>
            <person name="Arakawa K."/>
        </authorList>
    </citation>
    <scope>NUCLEOTIDE SEQUENCE [LARGE SCALE GENOMIC DNA]</scope>
    <source>
        <strain evidence="7">Z151</strain>
    </source>
</reference>
<comment type="caution">
    <text evidence="6">The sequence shown here is derived from an EMBL/GenBank/DDBJ whole genome shotgun (WGS) entry which is preliminary data.</text>
</comment>
<keyword evidence="5" id="KW-0539">Nucleus</keyword>
<dbReference type="PANTHER" id="PTHR13493:SF3">
    <property type="entry name" value="RRNA N6-ADENOSINE-METHYLTRANSFERASE ZCCHC4"/>
    <property type="match status" value="1"/>
</dbReference>
<comment type="subcellular location">
    <subcellularLocation>
        <location evidence="1">Cytoplasm</location>
    </subcellularLocation>
</comment>
<evidence type="ECO:0000256" key="1">
    <source>
        <dbReference type="ARBA" id="ARBA00004496"/>
    </source>
</evidence>
<dbReference type="GO" id="GO:0005730">
    <property type="term" value="C:nucleolus"/>
    <property type="evidence" value="ECO:0007669"/>
    <property type="project" value="TreeGrafter"/>
</dbReference>
<dbReference type="InterPro" id="IPR039846">
    <property type="entry name" value="ZCCHC4"/>
</dbReference>
<evidence type="ECO:0000256" key="4">
    <source>
        <dbReference type="ARBA" id="ARBA00022679"/>
    </source>
</evidence>
<evidence type="ECO:0000313" key="7">
    <source>
        <dbReference type="Proteomes" id="UP000192578"/>
    </source>
</evidence>
<dbReference type="GO" id="GO:0003676">
    <property type="term" value="F:nucleic acid binding"/>
    <property type="evidence" value="ECO:0007669"/>
    <property type="project" value="InterPro"/>
</dbReference>
<keyword evidence="2" id="KW-0963">Cytoplasm</keyword>
<dbReference type="GO" id="GO:0008988">
    <property type="term" value="F:rRNA (adenine-N6-)-methyltransferase activity"/>
    <property type="evidence" value="ECO:0007669"/>
    <property type="project" value="InterPro"/>
</dbReference>
<keyword evidence="3" id="KW-0489">Methyltransferase</keyword>